<dbReference type="AlphaFoldDB" id="A0A9X1B7J9"/>
<dbReference type="Gene3D" id="3.10.20.30">
    <property type="match status" value="1"/>
</dbReference>
<feature type="domain" description="FAD-binding FR-type" evidence="2">
    <location>
        <begin position="266"/>
        <end position="365"/>
    </location>
</feature>
<organism evidence="3 4">
    <name type="scientific">Thiocapsa imhoffii</name>
    <dbReference type="NCBI Taxonomy" id="382777"/>
    <lineage>
        <taxon>Bacteria</taxon>
        <taxon>Pseudomonadati</taxon>
        <taxon>Pseudomonadota</taxon>
        <taxon>Gammaproteobacteria</taxon>
        <taxon>Chromatiales</taxon>
        <taxon>Chromatiaceae</taxon>
        <taxon>Thiocapsa</taxon>
    </lineage>
</organism>
<dbReference type="PROSITE" id="PS51384">
    <property type="entry name" value="FAD_FR"/>
    <property type="match status" value="1"/>
</dbReference>
<dbReference type="GO" id="GO:0051537">
    <property type="term" value="F:2 iron, 2 sulfur cluster binding"/>
    <property type="evidence" value="ECO:0007669"/>
    <property type="project" value="InterPro"/>
</dbReference>
<dbReference type="GO" id="GO:0016491">
    <property type="term" value="F:oxidoreductase activity"/>
    <property type="evidence" value="ECO:0007669"/>
    <property type="project" value="InterPro"/>
</dbReference>
<evidence type="ECO:0000259" key="1">
    <source>
        <dbReference type="PROSITE" id="PS51085"/>
    </source>
</evidence>
<dbReference type="InterPro" id="IPR039261">
    <property type="entry name" value="FNR_nucleotide-bd"/>
</dbReference>
<dbReference type="SUPFAM" id="SSF54292">
    <property type="entry name" value="2Fe-2S ferredoxin-like"/>
    <property type="match status" value="1"/>
</dbReference>
<dbReference type="PANTHER" id="PTHR47354">
    <property type="entry name" value="NADH OXIDOREDUCTASE HCR"/>
    <property type="match status" value="1"/>
</dbReference>
<evidence type="ECO:0000313" key="3">
    <source>
        <dbReference type="EMBL" id="MBK1643924.1"/>
    </source>
</evidence>
<dbReference type="Proteomes" id="UP001138802">
    <property type="component" value="Unassembled WGS sequence"/>
</dbReference>
<dbReference type="CDD" id="cd00207">
    <property type="entry name" value="fer2"/>
    <property type="match status" value="1"/>
</dbReference>
<dbReference type="PROSITE" id="PS51085">
    <property type="entry name" value="2FE2S_FER_2"/>
    <property type="match status" value="1"/>
</dbReference>
<dbReference type="SUPFAM" id="SSF63380">
    <property type="entry name" value="Riboflavin synthase domain-like"/>
    <property type="match status" value="1"/>
</dbReference>
<dbReference type="Gene3D" id="3.40.50.80">
    <property type="entry name" value="Nucleotide-binding domain of ferredoxin-NADP reductase (FNR) module"/>
    <property type="match status" value="1"/>
</dbReference>
<protein>
    <submittedName>
        <fullName evidence="3">Ferredoxin</fullName>
    </submittedName>
</protein>
<comment type="caution">
    <text evidence="3">The sequence shown here is derived from an EMBL/GenBank/DDBJ whole genome shotgun (WGS) entry which is preliminary data.</text>
</comment>
<sequence length="490" mass="53990">MDYLSLSRAARLAGVTRAELQRRIRSGDIATFEGSVAVSDLLRAYPRVNLGDDSALERVERIKFDALPKTESRDAELPSPQVLIARLRAMSTTLGEQWSALNAAQALLQEVGVRLGALVTEPDQGDLAAAVRALHDWLGEAQRQAEVTPAPSEQDLFFARETLLRIMAAHVKLIPSGHDYFVEGNESILEASVRSGLNLNYGCSSGNCGACKARLISGETRRIRDHDYVLSEREKAMGYLLTCSHTAVTDLVIEAAEAQSVADLPHQEIRASLRKVEPISAQLVSLNVQTPRTQTLRFMSGQRVRLTLEGGASRELHIASCPCNGRNLWFDVRRDQDAFSEAVFKPLRPGHLIHVEGPHGSFVLCEDAPEPAVFIAFGDGIAPIKSLIEHAVSIDLIESYHLYWDTNHGEGHHHGRWGRALTDALDNFFFTPLLGCQPRDVWAVMQADHPDLTGRQFYLAGPAAPVEELARLIRRAGVAPTQIRCEHTQS</sequence>
<dbReference type="PANTHER" id="PTHR47354:SF5">
    <property type="entry name" value="PROTEIN RFBI"/>
    <property type="match status" value="1"/>
</dbReference>
<dbReference type="RefSeq" id="WP_200386731.1">
    <property type="nucleotide sequence ID" value="NZ_NRSD01000003.1"/>
</dbReference>
<evidence type="ECO:0000313" key="4">
    <source>
        <dbReference type="Proteomes" id="UP001138802"/>
    </source>
</evidence>
<reference evidence="3 4" key="1">
    <citation type="journal article" date="2020" name="Microorganisms">
        <title>Osmotic Adaptation and Compatible Solute Biosynthesis of Phototrophic Bacteria as Revealed from Genome Analyses.</title>
        <authorList>
            <person name="Imhoff J.F."/>
            <person name="Rahn T."/>
            <person name="Kunzel S."/>
            <person name="Keller A."/>
            <person name="Neulinger S.C."/>
        </authorList>
    </citation>
    <scope>NUCLEOTIDE SEQUENCE [LARGE SCALE GENOMIC DNA]</scope>
    <source>
        <strain evidence="3 4">DSM 21303</strain>
    </source>
</reference>
<evidence type="ECO:0000259" key="2">
    <source>
        <dbReference type="PROSITE" id="PS51384"/>
    </source>
</evidence>
<dbReference type="InterPro" id="IPR006058">
    <property type="entry name" value="2Fe2S_fd_BS"/>
</dbReference>
<dbReference type="InterPro" id="IPR017927">
    <property type="entry name" value="FAD-bd_FR_type"/>
</dbReference>
<dbReference type="PRINTS" id="PR00410">
    <property type="entry name" value="PHEHYDRXLASE"/>
</dbReference>
<dbReference type="EMBL" id="NRSD01000003">
    <property type="protein sequence ID" value="MBK1643924.1"/>
    <property type="molecule type" value="Genomic_DNA"/>
</dbReference>
<dbReference type="SUPFAM" id="SSF52343">
    <property type="entry name" value="Ferredoxin reductase-like, C-terminal NADP-linked domain"/>
    <property type="match status" value="1"/>
</dbReference>
<gene>
    <name evidence="3" type="ORF">CKO25_04480</name>
</gene>
<proteinExistence type="predicted"/>
<name>A0A9X1B7J9_9GAMM</name>
<dbReference type="Pfam" id="PF00111">
    <property type="entry name" value="Fer2"/>
    <property type="match status" value="1"/>
</dbReference>
<dbReference type="Gene3D" id="2.40.30.10">
    <property type="entry name" value="Translation factors"/>
    <property type="match status" value="1"/>
</dbReference>
<dbReference type="InterPro" id="IPR001041">
    <property type="entry name" value="2Fe-2S_ferredoxin-type"/>
</dbReference>
<keyword evidence="4" id="KW-1185">Reference proteome</keyword>
<dbReference type="InterPro" id="IPR036010">
    <property type="entry name" value="2Fe-2S_ferredoxin-like_sf"/>
</dbReference>
<dbReference type="InterPro" id="IPR017938">
    <property type="entry name" value="Riboflavin_synthase-like_b-brl"/>
</dbReference>
<accession>A0A9X1B7J9</accession>
<dbReference type="PROSITE" id="PS00197">
    <property type="entry name" value="2FE2S_FER_1"/>
    <property type="match status" value="1"/>
</dbReference>
<dbReference type="InterPro" id="IPR012675">
    <property type="entry name" value="Beta-grasp_dom_sf"/>
</dbReference>
<dbReference type="InterPro" id="IPR050415">
    <property type="entry name" value="MRET"/>
</dbReference>
<feature type="domain" description="2Fe-2S ferredoxin-type" evidence="1">
    <location>
        <begin position="169"/>
        <end position="259"/>
    </location>
</feature>